<protein>
    <submittedName>
        <fullName evidence="2">Uncharacterized protein</fullName>
    </submittedName>
</protein>
<sequence>MGPRQIKIGEKHIEHIFVIMLASVYYTYVAPRHMLQRMVKRRNFHVVGASCGNQIYGHFAHWNI</sequence>
<evidence type="ECO:0000313" key="2">
    <source>
        <dbReference type="EMBL" id="AOV16832.1"/>
    </source>
</evidence>
<organism evidence="2 3">
    <name type="scientific">Acidihalobacter aeolianus</name>
    <dbReference type="NCBI Taxonomy" id="2792603"/>
    <lineage>
        <taxon>Bacteria</taxon>
        <taxon>Pseudomonadati</taxon>
        <taxon>Pseudomonadota</taxon>
        <taxon>Gammaproteobacteria</taxon>
        <taxon>Chromatiales</taxon>
        <taxon>Ectothiorhodospiraceae</taxon>
        <taxon>Acidihalobacter</taxon>
    </lineage>
</organism>
<feature type="transmembrane region" description="Helical" evidence="1">
    <location>
        <begin position="12"/>
        <end position="31"/>
    </location>
</feature>
<keyword evidence="1" id="KW-0472">Membrane</keyword>
<keyword evidence="1" id="KW-0812">Transmembrane</keyword>
<evidence type="ECO:0000256" key="1">
    <source>
        <dbReference type="SAM" id="Phobius"/>
    </source>
</evidence>
<dbReference type="KEGG" id="aaeo:BJI67_06955"/>
<dbReference type="EMBL" id="CP017448">
    <property type="protein sequence ID" value="AOV16832.1"/>
    <property type="molecule type" value="Genomic_DNA"/>
</dbReference>
<gene>
    <name evidence="2" type="ORF">BJI67_06955</name>
</gene>
<keyword evidence="3" id="KW-1185">Reference proteome</keyword>
<name>A0A1D8K7A6_9GAMM</name>
<accession>A0A1D8K7A6</accession>
<keyword evidence="1" id="KW-1133">Transmembrane helix</keyword>
<dbReference type="Proteomes" id="UP000095342">
    <property type="component" value="Chromosome"/>
</dbReference>
<reference evidence="2 3" key="1">
    <citation type="submission" date="2016-09" db="EMBL/GenBank/DDBJ databases">
        <title>Acidihalobacter prosperus V6 (DSM14174).</title>
        <authorList>
            <person name="Khaleque H.N."/>
            <person name="Ramsay J.P."/>
            <person name="Murphy R.J.T."/>
            <person name="Kaksonen A.H."/>
            <person name="Boxall N.J."/>
            <person name="Watkin E.L.J."/>
        </authorList>
    </citation>
    <scope>NUCLEOTIDE SEQUENCE [LARGE SCALE GENOMIC DNA]</scope>
    <source>
        <strain evidence="2 3">V6</strain>
    </source>
</reference>
<evidence type="ECO:0000313" key="3">
    <source>
        <dbReference type="Proteomes" id="UP000095342"/>
    </source>
</evidence>
<dbReference type="AlphaFoldDB" id="A0A1D8K7A6"/>
<proteinExistence type="predicted"/>